<proteinExistence type="predicted"/>
<dbReference type="SUPFAM" id="SSF52540">
    <property type="entry name" value="P-loop containing nucleoside triphosphate hydrolases"/>
    <property type="match status" value="1"/>
</dbReference>
<evidence type="ECO:0008006" key="3">
    <source>
        <dbReference type="Google" id="ProtNLM"/>
    </source>
</evidence>
<sequence length="313" mass="33983">MKVLIENSTAYKIFCREAEAGRLAHAYMLSFEDSACLREALKIFALRFFGTSAEEKLGGQILREVFPDCRIYPEPGKKFNAEAASALIEDSAMRPAYGSKKLYIISSFEECSAVVQNKLLKVIEEPPEGVSFILGAASLAPVLTTILSRVRLLEISPFTPEQIFGALERSMPGGRYNRLAAESCGGVLSVASALAGGQFADVRAEAMSILSATDAGAAGTVAAAVGDSKYKKQVIAECSRLCLAAARAKTLGGGEEDERKIASLWQEATLVRGSEIFCRALRDLKFNAYYPALINSAMLNLIEENKRWQRLSE</sequence>
<dbReference type="Pfam" id="PF13177">
    <property type="entry name" value="DNA_pol3_delta2"/>
    <property type="match status" value="1"/>
</dbReference>
<organism evidence="1 2">
    <name type="scientific">Candidatus Coproplasma excrementigallinarum</name>
    <dbReference type="NCBI Taxonomy" id="2840747"/>
    <lineage>
        <taxon>Bacteria</taxon>
        <taxon>Bacillati</taxon>
        <taxon>Bacillota</taxon>
        <taxon>Clostridia</taxon>
        <taxon>Eubacteriales</taxon>
        <taxon>Candidatus Coproplasma</taxon>
    </lineage>
</organism>
<dbReference type="EMBL" id="DVNE01000017">
    <property type="protein sequence ID" value="HIU61366.1"/>
    <property type="molecule type" value="Genomic_DNA"/>
</dbReference>
<evidence type="ECO:0000313" key="1">
    <source>
        <dbReference type="EMBL" id="HIU61366.1"/>
    </source>
</evidence>
<dbReference type="Gene3D" id="3.40.50.300">
    <property type="entry name" value="P-loop containing nucleotide triphosphate hydrolases"/>
    <property type="match status" value="1"/>
</dbReference>
<dbReference type="Proteomes" id="UP000824110">
    <property type="component" value="Unassembled WGS sequence"/>
</dbReference>
<dbReference type="AlphaFoldDB" id="A0A9D1MJP7"/>
<gene>
    <name evidence="1" type="ORF">IAB69_01780</name>
</gene>
<reference evidence="1" key="2">
    <citation type="journal article" date="2021" name="PeerJ">
        <title>Extensive microbial diversity within the chicken gut microbiome revealed by metagenomics and culture.</title>
        <authorList>
            <person name="Gilroy R."/>
            <person name="Ravi A."/>
            <person name="Getino M."/>
            <person name="Pursley I."/>
            <person name="Horton D.L."/>
            <person name="Alikhan N.F."/>
            <person name="Baker D."/>
            <person name="Gharbi K."/>
            <person name="Hall N."/>
            <person name="Watson M."/>
            <person name="Adriaenssens E.M."/>
            <person name="Foster-Nyarko E."/>
            <person name="Jarju S."/>
            <person name="Secka A."/>
            <person name="Antonio M."/>
            <person name="Oren A."/>
            <person name="Chaudhuri R.R."/>
            <person name="La Ragione R."/>
            <person name="Hildebrand F."/>
            <person name="Pallen M.J."/>
        </authorList>
    </citation>
    <scope>NUCLEOTIDE SEQUENCE</scope>
    <source>
        <strain evidence="1">CHK195-12923</strain>
    </source>
</reference>
<reference evidence="1" key="1">
    <citation type="submission" date="2020-10" db="EMBL/GenBank/DDBJ databases">
        <authorList>
            <person name="Gilroy R."/>
        </authorList>
    </citation>
    <scope>NUCLEOTIDE SEQUENCE</scope>
    <source>
        <strain evidence="1">CHK195-12923</strain>
    </source>
</reference>
<dbReference type="InterPro" id="IPR027417">
    <property type="entry name" value="P-loop_NTPase"/>
</dbReference>
<evidence type="ECO:0000313" key="2">
    <source>
        <dbReference type="Proteomes" id="UP000824110"/>
    </source>
</evidence>
<accession>A0A9D1MJP7</accession>
<name>A0A9D1MJP7_9FIRM</name>
<protein>
    <recommendedName>
        <fullName evidence="3">DNA polymerase III subunit delta</fullName>
    </recommendedName>
</protein>
<comment type="caution">
    <text evidence="1">The sequence shown here is derived from an EMBL/GenBank/DDBJ whole genome shotgun (WGS) entry which is preliminary data.</text>
</comment>